<dbReference type="Gene3D" id="2.60.40.1760">
    <property type="entry name" value="glycosyl hydrolase (family 31)"/>
    <property type="match status" value="1"/>
</dbReference>
<dbReference type="RefSeq" id="WP_072607342.1">
    <property type="nucleotide sequence ID" value="NZ_CP018171.1"/>
</dbReference>
<evidence type="ECO:0000256" key="2">
    <source>
        <dbReference type="RuleBase" id="RU361185"/>
    </source>
</evidence>
<protein>
    <submittedName>
        <fullName evidence="6">Uncharacterized protein</fullName>
    </submittedName>
</protein>
<dbReference type="STRING" id="1670800.BSQ44_22715"/>
<sequence>MSFISLAKPLTVGAGGLSAPLSSGFTLRIDALAGWLLRIAVVPEGGFAVDRTWMIAPEGDVPWSGRDRLSTEGFEPLAASGEDPHTFQFDEDWQISIQPSPLALTVRRREGDEWRTVVADRPTGAYQWFEKRGVFRHFHARTLDDRHYGLGDKAGPLDHTGKRLRCLQTDALGYDAETQDPLYKHAPFVIAESEAGGAAGLLYDTLSEITFDLGAEHSNYHPHYRHVDVQEKGLVLYVIAGPKVRDVVPRLMHLTGRPHFAPRWSMGFSFTTMHHADAPNAQEVIAGFAERCRADAIPISAIHSGSGYTTKADGRRYVFTWNEEKFPDRAGFFGRLGELGFNTCANVKPVLLTEHPAYPRAAAEGWFIRRADGQPAVEMFWGGKGSSLDFTNETTIAWWKEGITAQVLDAGFTAAWNDNNECELWDETATVDGFGAPLPAIEVRPLHALLMSRATFEVTLERAPDRRPYTISRAGPIGIARYGETWSGDNRTSWHTLKWNLRQGLSMSLSGMPFTGHDIGGFDGPKAGPELLVRWVEMMSLHPRAVMNSWKPQLTDPTNTPWMHPDVTDRVRAALALRYRMMPLLYSLAFQAHRDGTPVIAPAFYHFDDVECRADATCFMLGPDVLVAPVVEQGTYHARVFLPRTPGGWHDFHSGEVFEGGQVAQVAAPLGQLPVMVRSGAILPLATRWPDTAPHDATAVDLTLFAGAEAGTNDTEIFFDDGLGWGFRDRDASLVACRAEWDAQTARLSAEERWTGRGRPEIALAARGLGERELITLPLAGKVGP</sequence>
<dbReference type="GO" id="GO:0005975">
    <property type="term" value="P:carbohydrate metabolic process"/>
    <property type="evidence" value="ECO:0007669"/>
    <property type="project" value="InterPro"/>
</dbReference>
<dbReference type="SUPFAM" id="SSF51445">
    <property type="entry name" value="(Trans)glycosidases"/>
    <property type="match status" value="1"/>
</dbReference>
<evidence type="ECO:0000256" key="1">
    <source>
        <dbReference type="ARBA" id="ARBA00007806"/>
    </source>
</evidence>
<organism evidence="6 7">
    <name type="scientific">Aquibium oceanicum</name>
    <dbReference type="NCBI Taxonomy" id="1670800"/>
    <lineage>
        <taxon>Bacteria</taxon>
        <taxon>Pseudomonadati</taxon>
        <taxon>Pseudomonadota</taxon>
        <taxon>Alphaproteobacteria</taxon>
        <taxon>Hyphomicrobiales</taxon>
        <taxon>Phyllobacteriaceae</taxon>
        <taxon>Aquibium</taxon>
    </lineage>
</organism>
<dbReference type="Proteomes" id="UP000182840">
    <property type="component" value="Chromosome"/>
</dbReference>
<dbReference type="Pfam" id="PF13802">
    <property type="entry name" value="Gal_mutarotas_2"/>
    <property type="match status" value="1"/>
</dbReference>
<dbReference type="AlphaFoldDB" id="A0A1L3SWT4"/>
<dbReference type="GO" id="GO:0004553">
    <property type="term" value="F:hydrolase activity, hydrolyzing O-glycosyl compounds"/>
    <property type="evidence" value="ECO:0007669"/>
    <property type="project" value="InterPro"/>
</dbReference>
<feature type="domain" description="Glycoside hydrolase family 31 N-terminal" evidence="4">
    <location>
        <begin position="26"/>
        <end position="212"/>
    </location>
</feature>
<name>A0A1L3SWT4_9HYPH</name>
<dbReference type="OrthoDB" id="176168at2"/>
<dbReference type="InterPro" id="IPR048395">
    <property type="entry name" value="Glyco_hydro_31_C"/>
</dbReference>
<dbReference type="Gene3D" id="2.60.40.1180">
    <property type="entry name" value="Golgi alpha-mannosidase II"/>
    <property type="match status" value="1"/>
</dbReference>
<feature type="domain" description="Glycoside hydrolase family 31 TIM barrel" evidence="3">
    <location>
        <begin position="259"/>
        <end position="588"/>
    </location>
</feature>
<gene>
    <name evidence="6" type="ORF">BSQ44_22715</name>
</gene>
<keyword evidence="2" id="KW-0378">Hydrolase</keyword>
<keyword evidence="7" id="KW-1185">Reference proteome</keyword>
<reference evidence="7" key="1">
    <citation type="submission" date="2016-11" db="EMBL/GenBank/DDBJ databases">
        <title>Mesorhizobium oceanicum sp. nov., isolated from deep seawater in South China Sea.</title>
        <authorList>
            <person name="Fu G.-Y."/>
        </authorList>
    </citation>
    <scope>NUCLEOTIDE SEQUENCE [LARGE SCALE GENOMIC DNA]</scope>
    <source>
        <strain evidence="7">B7</strain>
    </source>
</reference>
<dbReference type="PANTHER" id="PTHR22762">
    <property type="entry name" value="ALPHA-GLUCOSIDASE"/>
    <property type="match status" value="1"/>
</dbReference>
<dbReference type="Pfam" id="PF21365">
    <property type="entry name" value="Glyco_hydro_31_3rd"/>
    <property type="match status" value="1"/>
</dbReference>
<keyword evidence="2" id="KW-0326">Glycosidase</keyword>
<comment type="similarity">
    <text evidence="1 2">Belongs to the glycosyl hydrolase 31 family.</text>
</comment>
<dbReference type="GO" id="GO:0030246">
    <property type="term" value="F:carbohydrate binding"/>
    <property type="evidence" value="ECO:0007669"/>
    <property type="project" value="InterPro"/>
</dbReference>
<evidence type="ECO:0000313" key="7">
    <source>
        <dbReference type="Proteomes" id="UP000182840"/>
    </source>
</evidence>
<dbReference type="Pfam" id="PF01055">
    <property type="entry name" value="Glyco_hydro_31_2nd"/>
    <property type="match status" value="1"/>
</dbReference>
<dbReference type="InterPro" id="IPR011013">
    <property type="entry name" value="Gal_mutarotase_sf_dom"/>
</dbReference>
<dbReference type="CDD" id="cd06599">
    <property type="entry name" value="GH31_glycosidase_Aec37"/>
    <property type="match status" value="1"/>
</dbReference>
<dbReference type="SUPFAM" id="SSF74650">
    <property type="entry name" value="Galactose mutarotase-like"/>
    <property type="match status" value="1"/>
</dbReference>
<dbReference type="InterPro" id="IPR000322">
    <property type="entry name" value="Glyco_hydro_31_TIM"/>
</dbReference>
<dbReference type="PANTHER" id="PTHR22762:SF165">
    <property type="entry name" value="PUTATIVE (AFU_ORTHOLOGUE AFUA_1G06560)-RELATED"/>
    <property type="match status" value="1"/>
</dbReference>
<evidence type="ECO:0000259" key="4">
    <source>
        <dbReference type="Pfam" id="PF13802"/>
    </source>
</evidence>
<dbReference type="KEGG" id="meso:BSQ44_22715"/>
<accession>A0A1L3SWT4</accession>
<dbReference type="SUPFAM" id="SSF51011">
    <property type="entry name" value="Glycosyl hydrolase domain"/>
    <property type="match status" value="1"/>
</dbReference>
<evidence type="ECO:0000259" key="5">
    <source>
        <dbReference type="Pfam" id="PF21365"/>
    </source>
</evidence>
<dbReference type="CDD" id="cd14752">
    <property type="entry name" value="GH31_N"/>
    <property type="match status" value="1"/>
</dbReference>
<dbReference type="Gene3D" id="3.20.20.80">
    <property type="entry name" value="Glycosidases"/>
    <property type="match status" value="1"/>
</dbReference>
<dbReference type="InterPro" id="IPR013780">
    <property type="entry name" value="Glyco_hydro_b"/>
</dbReference>
<evidence type="ECO:0000259" key="3">
    <source>
        <dbReference type="Pfam" id="PF01055"/>
    </source>
</evidence>
<evidence type="ECO:0000313" key="6">
    <source>
        <dbReference type="EMBL" id="APH73879.1"/>
    </source>
</evidence>
<dbReference type="InterPro" id="IPR025887">
    <property type="entry name" value="Glyco_hydro_31_N_dom"/>
</dbReference>
<dbReference type="InterPro" id="IPR017853">
    <property type="entry name" value="GH"/>
</dbReference>
<feature type="domain" description="Glycosyl hydrolase family 31 C-terminal" evidence="5">
    <location>
        <begin position="596"/>
        <end position="683"/>
    </location>
</feature>
<dbReference type="EMBL" id="CP018171">
    <property type="protein sequence ID" value="APH73879.1"/>
    <property type="molecule type" value="Genomic_DNA"/>
</dbReference>
<proteinExistence type="inferred from homology"/>